<dbReference type="RefSeq" id="WP_187965922.1">
    <property type="nucleotide sequence ID" value="NZ_JACVDC010000036.1"/>
</dbReference>
<protein>
    <submittedName>
        <fullName evidence="1">Uncharacterized protein</fullName>
    </submittedName>
</protein>
<proteinExistence type="predicted"/>
<dbReference type="EMBL" id="JACVDC010000036">
    <property type="protein sequence ID" value="MBC9796777.1"/>
    <property type="molecule type" value="Genomic_DNA"/>
</dbReference>
<keyword evidence="2" id="KW-1185">Reference proteome</keyword>
<reference evidence="1 2" key="1">
    <citation type="submission" date="2020-09" db="EMBL/GenBank/DDBJ databases">
        <title>Sinomicrobium weinanense sp. nov., a halophilic bacteria isolated from saline-alkali soil.</title>
        <authorList>
            <person name="Wu P."/>
            <person name="Ren H."/>
            <person name="Mei Y."/>
            <person name="Liang Y."/>
            <person name="Chen Z."/>
        </authorList>
    </citation>
    <scope>NUCLEOTIDE SEQUENCE [LARGE SCALE GENOMIC DNA]</scope>
    <source>
        <strain evidence="1 2">FJxs</strain>
    </source>
</reference>
<organism evidence="1 2">
    <name type="scientific">Sinomicrobium weinanense</name>
    <dbReference type="NCBI Taxonomy" id="2842200"/>
    <lineage>
        <taxon>Bacteria</taxon>
        <taxon>Pseudomonadati</taxon>
        <taxon>Bacteroidota</taxon>
        <taxon>Flavobacteriia</taxon>
        <taxon>Flavobacteriales</taxon>
        <taxon>Flavobacteriaceae</taxon>
        <taxon>Sinomicrobium</taxon>
    </lineage>
</organism>
<dbReference type="Proteomes" id="UP000653730">
    <property type="component" value="Unassembled WGS sequence"/>
</dbReference>
<evidence type="ECO:0000313" key="1">
    <source>
        <dbReference type="EMBL" id="MBC9796777.1"/>
    </source>
</evidence>
<name>A0A926Q2L9_9FLAO</name>
<sequence length="189" mass="21497">MSKQTQVVDWALNVARQNQKFKWTNNPNYSSLTLWVARNLKENPPNPFPLPPLNENLVMICYEFPLYAAATTEAISLTDLIKIYEKAYKTSWDETLNGYWFSNPTIYNTNTHKPDIPKGNIVFFNDTEHIAMSTGDRGRSGNQMVVSFWGFSKDPGKGFPTPLTVDSVEALTEIMKPRDVKVGFAKAPW</sequence>
<comment type="caution">
    <text evidence="1">The sequence shown here is derived from an EMBL/GenBank/DDBJ whole genome shotgun (WGS) entry which is preliminary data.</text>
</comment>
<dbReference type="AlphaFoldDB" id="A0A926Q2L9"/>
<accession>A0A926Q2L9</accession>
<evidence type="ECO:0000313" key="2">
    <source>
        <dbReference type="Proteomes" id="UP000653730"/>
    </source>
</evidence>
<gene>
    <name evidence="1" type="ORF">IBL28_12410</name>
</gene>